<keyword evidence="3" id="KW-0597">Phosphoprotein</keyword>
<dbReference type="PANTHER" id="PTHR43711:SF26">
    <property type="entry name" value="SENSOR HISTIDINE KINASE RCSC"/>
    <property type="match status" value="1"/>
</dbReference>
<evidence type="ECO:0000256" key="6">
    <source>
        <dbReference type="ARBA" id="ARBA00023012"/>
    </source>
</evidence>
<dbReference type="PANTHER" id="PTHR43711">
    <property type="entry name" value="TWO-COMPONENT HISTIDINE KINASE"/>
    <property type="match status" value="1"/>
</dbReference>
<dbReference type="InterPro" id="IPR003594">
    <property type="entry name" value="HATPase_dom"/>
</dbReference>
<reference evidence="8" key="1">
    <citation type="journal article" date="2010" name="Nature">
        <title>The Dynamic genome of Hydra.</title>
        <authorList>
            <person name="Chapman J.A."/>
            <person name="Kirkness E.F."/>
            <person name="Simakov O."/>
            <person name="Hampson S.E."/>
            <person name="Mitros T."/>
            <person name="Weinmaier T."/>
            <person name="Rattei T."/>
            <person name="Balasubramanian P.G."/>
            <person name="Borman J."/>
            <person name="Busam D."/>
            <person name="Disbennett K."/>
            <person name="Pfannkoch C."/>
            <person name="Sumin N."/>
            <person name="Sutton G."/>
            <person name="Viswanathan L."/>
            <person name="Walenz B."/>
            <person name="Goodstein D.M."/>
            <person name="Hellsten U."/>
            <person name="Kawashima T."/>
            <person name="Prochnik S.E."/>
            <person name="Putnam N.H."/>
            <person name="Shu S."/>
            <person name="Blumberg B."/>
            <person name="Dana C.E."/>
            <person name="Gee L."/>
            <person name="Kibler D.F."/>
            <person name="Law L."/>
            <person name="Lindgens D."/>
            <person name="Martinez D.E."/>
            <person name="Peng J."/>
            <person name="Wigge P.A."/>
            <person name="Bertulat B."/>
            <person name="Guder C."/>
            <person name="Nakamura Y."/>
            <person name="Ozbek S."/>
            <person name="Watanabe H."/>
            <person name="Khalturin K."/>
            <person name="Hemmrich G."/>
            <person name="Franke A."/>
            <person name="Augustin R."/>
            <person name="Fraune S."/>
            <person name="Hayakawa E."/>
            <person name="Hayakawa S."/>
            <person name="Hirose M."/>
            <person name="Hwang J."/>
            <person name="Ikeo K."/>
            <person name="Nishimiya-Fujisawa C."/>
            <person name="Ogura A."/>
            <person name="Takahashi T."/>
            <person name="Steinmetz P.R."/>
            <person name="Zhang X."/>
            <person name="Aufschnaiter R."/>
            <person name="Eder M.K."/>
            <person name="Gorny A.K."/>
            <person name="Salvenmoser W."/>
            <person name="Heimberg A.M."/>
            <person name="Wheeler B.M."/>
            <person name="Peterson K.J."/>
            <person name="Boettger A."/>
            <person name="Tischler P."/>
            <person name="Wolf A."/>
            <person name="Gojobori T."/>
            <person name="Remington K.A."/>
            <person name="Strausberg R.L."/>
            <person name="Venter J."/>
            <person name="Technau U."/>
            <person name="Hobmayer B."/>
            <person name="Bosch T.C."/>
            <person name="Holstein T.W."/>
            <person name="Fujisawa T."/>
            <person name="Bode H.R."/>
            <person name="David C.N."/>
            <person name="Rokhsar D.S."/>
            <person name="Steele R.E."/>
        </authorList>
    </citation>
    <scope>NUCLEOTIDE SEQUENCE</scope>
</reference>
<evidence type="ECO:0000256" key="1">
    <source>
        <dbReference type="ARBA" id="ARBA00000085"/>
    </source>
</evidence>
<dbReference type="SMART" id="SM00387">
    <property type="entry name" value="HATPase_c"/>
    <property type="match status" value="1"/>
</dbReference>
<evidence type="ECO:0000256" key="5">
    <source>
        <dbReference type="ARBA" id="ARBA00022777"/>
    </source>
</evidence>
<dbReference type="InterPro" id="IPR036097">
    <property type="entry name" value="HisK_dim/P_sf"/>
</dbReference>
<dbReference type="SMART" id="SM00388">
    <property type="entry name" value="HisKA"/>
    <property type="match status" value="1"/>
</dbReference>
<dbReference type="CDD" id="cd00075">
    <property type="entry name" value="HATPase"/>
    <property type="match status" value="1"/>
</dbReference>
<evidence type="ECO:0000256" key="2">
    <source>
        <dbReference type="ARBA" id="ARBA00012438"/>
    </source>
</evidence>
<dbReference type="InterPro" id="IPR036890">
    <property type="entry name" value="HATPase_C_sf"/>
</dbReference>
<dbReference type="SUPFAM" id="SSF55874">
    <property type="entry name" value="ATPase domain of HSP90 chaperone/DNA topoisomerase II/histidine kinase"/>
    <property type="match status" value="1"/>
</dbReference>
<evidence type="ECO:0000313" key="8">
    <source>
        <dbReference type="EMBL" id="CBA33904.1"/>
    </source>
</evidence>
<keyword evidence="6" id="KW-0902">Two-component regulatory system</keyword>
<dbReference type="CDD" id="cd00082">
    <property type="entry name" value="HisKA"/>
    <property type="match status" value="1"/>
</dbReference>
<feature type="domain" description="Histidine kinase" evidence="7">
    <location>
        <begin position="160"/>
        <end position="378"/>
    </location>
</feature>
<dbReference type="InterPro" id="IPR005467">
    <property type="entry name" value="His_kinase_dom"/>
</dbReference>
<dbReference type="PRINTS" id="PR00344">
    <property type="entry name" value="BCTRLSENSOR"/>
</dbReference>
<dbReference type="GO" id="GO:0000155">
    <property type="term" value="F:phosphorelay sensor kinase activity"/>
    <property type="evidence" value="ECO:0007669"/>
    <property type="project" value="InterPro"/>
</dbReference>
<dbReference type="PROSITE" id="PS50109">
    <property type="entry name" value="HIS_KIN"/>
    <property type="match status" value="1"/>
</dbReference>
<dbReference type="Gene3D" id="3.30.565.10">
    <property type="entry name" value="Histidine kinase-like ATPase, C-terminal domain"/>
    <property type="match status" value="1"/>
</dbReference>
<dbReference type="InterPro" id="IPR050736">
    <property type="entry name" value="Sensor_HK_Regulatory"/>
</dbReference>
<keyword evidence="5" id="KW-0418">Kinase</keyword>
<dbReference type="AlphaFoldDB" id="C9YH87"/>
<organism evidence="8">
    <name type="scientific">Curvibacter symbiont subsp. Hydra magnipapillata</name>
    <dbReference type="NCBI Taxonomy" id="667019"/>
    <lineage>
        <taxon>Bacteria</taxon>
        <taxon>Pseudomonadati</taxon>
        <taxon>Pseudomonadota</taxon>
        <taxon>Betaproteobacteria</taxon>
        <taxon>Burkholderiales</taxon>
        <taxon>Comamonadaceae</taxon>
        <taxon>Curvibacter</taxon>
    </lineage>
</organism>
<keyword evidence="4 8" id="KW-0808">Transferase</keyword>
<sequence length="393" mass="42414">MTIKTDQKPTGTYAMTPTCPHSTVSPLQGAVDAGLLLCEQPEVHAEVESLRAQLGLMQSLLDAGDQAVLTLASAGECVPANSQAAMWWPQASLQERAELQQWALSTPGTIAECTRVWTHGSRKVLAVKRVQVAPAVVALYLRDITQAHDIDRMKSDFLSAAAHELRTPLASIYGFAELMLVRTLGPEKQKELLGTIHRQAKSLIDLINELLDLSRIEARQGKDLNIVSCPLAALVDSTVGGLHYKAEKHLLVCDLRHGAFMVMADPEKTRQALLNVLSNAVKYSPQGGTVTISTALRGVGGQQQVGVQVRDEGMGMDEAQCSRAFERFYRAHPLGDIPGTGLGLSLVQEIMQLQQGEAELSSAPGAGTTVTLWLPSQELLPDDCAPAEPHLMH</sequence>
<protein>
    <recommendedName>
        <fullName evidence="2">histidine kinase</fullName>
        <ecNumber evidence="2">2.7.13.3</ecNumber>
    </recommendedName>
</protein>
<dbReference type="SUPFAM" id="SSF47384">
    <property type="entry name" value="Homodimeric domain of signal transducing histidine kinase"/>
    <property type="match status" value="1"/>
</dbReference>
<comment type="catalytic activity">
    <reaction evidence="1">
        <text>ATP + protein L-histidine = ADP + protein N-phospho-L-histidine.</text>
        <dbReference type="EC" id="2.7.13.3"/>
    </reaction>
</comment>
<dbReference type="Gene3D" id="1.10.287.130">
    <property type="match status" value="1"/>
</dbReference>
<evidence type="ECO:0000256" key="3">
    <source>
        <dbReference type="ARBA" id="ARBA00022553"/>
    </source>
</evidence>
<evidence type="ECO:0000259" key="7">
    <source>
        <dbReference type="PROSITE" id="PS50109"/>
    </source>
</evidence>
<dbReference type="InterPro" id="IPR004358">
    <property type="entry name" value="Sig_transdc_His_kin-like_C"/>
</dbReference>
<accession>C9YH87</accession>
<gene>
    <name evidence="8" type="ORF">Csp_B21370</name>
</gene>
<dbReference type="Pfam" id="PF00512">
    <property type="entry name" value="HisKA"/>
    <property type="match status" value="1"/>
</dbReference>
<proteinExistence type="predicted"/>
<dbReference type="EMBL" id="FN543108">
    <property type="protein sequence ID" value="CBA33904.1"/>
    <property type="molecule type" value="Genomic_DNA"/>
</dbReference>
<dbReference type="InterPro" id="IPR003661">
    <property type="entry name" value="HisK_dim/P_dom"/>
</dbReference>
<dbReference type="FunFam" id="1.10.287.130:FF:000001">
    <property type="entry name" value="Two-component sensor histidine kinase"/>
    <property type="match status" value="1"/>
</dbReference>
<dbReference type="Pfam" id="PF02518">
    <property type="entry name" value="HATPase_c"/>
    <property type="match status" value="1"/>
</dbReference>
<dbReference type="EC" id="2.7.13.3" evidence="2"/>
<evidence type="ECO:0000256" key="4">
    <source>
        <dbReference type="ARBA" id="ARBA00022679"/>
    </source>
</evidence>
<name>C9YH87_CURXX</name>